<organism evidence="3 4">
    <name type="scientific">Oedothorax gibbosus</name>
    <dbReference type="NCBI Taxonomy" id="931172"/>
    <lineage>
        <taxon>Eukaryota</taxon>
        <taxon>Metazoa</taxon>
        <taxon>Ecdysozoa</taxon>
        <taxon>Arthropoda</taxon>
        <taxon>Chelicerata</taxon>
        <taxon>Arachnida</taxon>
        <taxon>Araneae</taxon>
        <taxon>Araneomorphae</taxon>
        <taxon>Entelegynae</taxon>
        <taxon>Araneoidea</taxon>
        <taxon>Linyphiidae</taxon>
        <taxon>Erigoninae</taxon>
        <taxon>Oedothorax</taxon>
    </lineage>
</organism>
<gene>
    <name evidence="3" type="ORF">JTE90_026542</name>
</gene>
<reference evidence="3 4" key="1">
    <citation type="journal article" date="2022" name="Nat. Ecol. Evol.">
        <title>A masculinizing supergene underlies an exaggerated male reproductive morph in a spider.</title>
        <authorList>
            <person name="Hendrickx F."/>
            <person name="De Corte Z."/>
            <person name="Sonet G."/>
            <person name="Van Belleghem S.M."/>
            <person name="Kostlbacher S."/>
            <person name="Vangestel C."/>
        </authorList>
    </citation>
    <scope>NUCLEOTIDE SEQUENCE [LARGE SCALE GENOMIC DNA]</scope>
    <source>
        <strain evidence="3">W744_W776</strain>
    </source>
</reference>
<evidence type="ECO:0000256" key="2">
    <source>
        <dbReference type="SAM" id="SignalP"/>
    </source>
</evidence>
<protein>
    <submittedName>
        <fullName evidence="3">Uncharacterized protein</fullName>
    </submittedName>
</protein>
<feature type="compositionally biased region" description="Polar residues" evidence="1">
    <location>
        <begin position="415"/>
        <end position="424"/>
    </location>
</feature>
<feature type="region of interest" description="Disordered" evidence="1">
    <location>
        <begin position="405"/>
        <end position="424"/>
    </location>
</feature>
<dbReference type="Proteomes" id="UP000827092">
    <property type="component" value="Unassembled WGS sequence"/>
</dbReference>
<name>A0AAV6VSC8_9ARAC</name>
<accession>A0AAV6VSC8</accession>
<feature type="region of interest" description="Disordered" evidence="1">
    <location>
        <begin position="619"/>
        <end position="644"/>
    </location>
</feature>
<sequence>MMATRLLHLSFAMFPLIVAPPHKTQVEGDESGIDGLAMKVGGMEKEIGGVQTKSGGVVTKIGGFMTEIGRADPENVGQETKIEIEPTIETEKTENVTAGYNTTDYYVNRNPEFGHVELQQVSDNMTTRQQFVTSPRESVTLRTEHLLGEAHDLLNNIQSNEKRLFLQGFAHLLENMHNVVNPGRMVKRNASAIENLMQQYDEKEYKLQDDVDKKPTLADDLPPSTVSSLPQSTEDGSVTNSITALYHTVHDVDSHQVDHVATDAQPSVPSFTQGVPIQIEQEVTTTTTILFTQNNNGNQSYAEDDELVRELHELPRLAALEWARAQSTQAPSENPTDSLSPRTIKRNLMEENGNNKKEENGNYEMTLEDEARELRLMGATLDEISIALGLNRLQLAGMQESDKKGKEAGIHDSHNINSDETTTHKINPNTWKPFPHPYIQPNSNATFRRIHTNLPQVNVAAHQYQGGHRLRPHYPRKHKSPRNIQNMLHKLQRENYLLKKHLMAFTQPNGNVNKLRSINYPGPKPLNSFLPHEVRYPTEFSLNTKIQSQRNIPEIHPYPNIMNSDLKNVTLKENVDKASPLIPKPLPQKTGSEFTDEMKRELRDGKVILLSDSVVRSNFNNEKDIDGGKKEDEKSSSEVGKGQN</sequence>
<evidence type="ECO:0000313" key="4">
    <source>
        <dbReference type="Proteomes" id="UP000827092"/>
    </source>
</evidence>
<feature type="compositionally biased region" description="Basic and acidic residues" evidence="1">
    <location>
        <begin position="405"/>
        <end position="414"/>
    </location>
</feature>
<proteinExistence type="predicted"/>
<evidence type="ECO:0000313" key="3">
    <source>
        <dbReference type="EMBL" id="KAG8198646.1"/>
    </source>
</evidence>
<comment type="caution">
    <text evidence="3">The sequence shown here is derived from an EMBL/GenBank/DDBJ whole genome shotgun (WGS) entry which is preliminary data.</text>
</comment>
<feature type="region of interest" description="Disordered" evidence="1">
    <location>
        <begin position="213"/>
        <end position="236"/>
    </location>
</feature>
<feature type="compositionally biased region" description="Polar residues" evidence="1">
    <location>
        <begin position="224"/>
        <end position="236"/>
    </location>
</feature>
<evidence type="ECO:0000256" key="1">
    <source>
        <dbReference type="SAM" id="MobiDB-lite"/>
    </source>
</evidence>
<feature type="compositionally biased region" description="Basic and acidic residues" evidence="1">
    <location>
        <begin position="621"/>
        <end position="636"/>
    </location>
</feature>
<feature type="signal peptide" evidence="2">
    <location>
        <begin position="1"/>
        <end position="19"/>
    </location>
</feature>
<keyword evidence="4" id="KW-1185">Reference proteome</keyword>
<feature type="chain" id="PRO_5043574446" evidence="2">
    <location>
        <begin position="20"/>
        <end position="644"/>
    </location>
</feature>
<keyword evidence="2" id="KW-0732">Signal</keyword>
<dbReference type="AlphaFoldDB" id="A0AAV6VSC8"/>
<dbReference type="EMBL" id="JAFNEN010000038">
    <property type="protein sequence ID" value="KAG8198646.1"/>
    <property type="molecule type" value="Genomic_DNA"/>
</dbReference>